<sequence>MKRISKELLYEGKWVRLEEVTYSGKNNEILKWESIERTNTTSTVIIISKLVPSNRYIFIKQYRPAIDKYVIGFPAGLVENEDLFESALRELKEETGYRGKVKSVGPELYSNPALVTDRVRVVKIEIDENLEENKNPQQQLEEAEDIQVFALHKEEIREFLLREQSKGTAVAIAPWYVFYGLYES</sequence>
<protein>
    <submittedName>
        <fullName evidence="4">NUDIX domain-containing protein</fullName>
    </submittedName>
</protein>
<dbReference type="InterPro" id="IPR000086">
    <property type="entry name" value="NUDIX_hydrolase_dom"/>
</dbReference>
<dbReference type="CDD" id="cd18888">
    <property type="entry name" value="NUDIX_ADPRase_Nudt5"/>
    <property type="match status" value="1"/>
</dbReference>
<evidence type="ECO:0000313" key="5">
    <source>
        <dbReference type="Proteomes" id="UP001623660"/>
    </source>
</evidence>
<accession>A0ABW8SRW5</accession>
<dbReference type="InterPro" id="IPR015797">
    <property type="entry name" value="NUDIX_hydrolase-like_dom_sf"/>
</dbReference>
<dbReference type="Gene3D" id="3.90.79.10">
    <property type="entry name" value="Nucleoside Triphosphate Pyrophosphohydrolase"/>
    <property type="match status" value="1"/>
</dbReference>
<dbReference type="SUPFAM" id="SSF55811">
    <property type="entry name" value="Nudix"/>
    <property type="match status" value="1"/>
</dbReference>
<evidence type="ECO:0000256" key="1">
    <source>
        <dbReference type="ARBA" id="ARBA00001946"/>
    </source>
</evidence>
<evidence type="ECO:0000259" key="3">
    <source>
        <dbReference type="PROSITE" id="PS51462"/>
    </source>
</evidence>
<dbReference type="RefSeq" id="WP_406793992.1">
    <property type="nucleotide sequence ID" value="NZ_JBJHZX010000040.1"/>
</dbReference>
<feature type="domain" description="Nudix hydrolase" evidence="3">
    <location>
        <begin position="37"/>
        <end position="178"/>
    </location>
</feature>
<dbReference type="PANTHER" id="PTHR11839:SF18">
    <property type="entry name" value="NUDIX HYDROLASE DOMAIN-CONTAINING PROTEIN"/>
    <property type="match status" value="1"/>
</dbReference>
<organism evidence="4 5">
    <name type="scientific">Candidatus Clostridium eludens</name>
    <dbReference type="NCBI Taxonomy" id="3381663"/>
    <lineage>
        <taxon>Bacteria</taxon>
        <taxon>Bacillati</taxon>
        <taxon>Bacillota</taxon>
        <taxon>Clostridia</taxon>
        <taxon>Eubacteriales</taxon>
        <taxon>Clostridiaceae</taxon>
        <taxon>Clostridium</taxon>
    </lineage>
</organism>
<keyword evidence="2" id="KW-0378">Hydrolase</keyword>
<dbReference type="Pfam" id="PF00293">
    <property type="entry name" value="NUDIX"/>
    <property type="match status" value="1"/>
</dbReference>
<dbReference type="PANTHER" id="PTHR11839">
    <property type="entry name" value="UDP/ADP-SUGAR PYROPHOSPHATASE"/>
    <property type="match status" value="1"/>
</dbReference>
<evidence type="ECO:0000313" key="4">
    <source>
        <dbReference type="EMBL" id="MFL0197886.1"/>
    </source>
</evidence>
<dbReference type="Proteomes" id="UP001623660">
    <property type="component" value="Unassembled WGS sequence"/>
</dbReference>
<name>A0ABW8SRW5_9CLOT</name>
<evidence type="ECO:0000256" key="2">
    <source>
        <dbReference type="ARBA" id="ARBA00022801"/>
    </source>
</evidence>
<dbReference type="EMBL" id="JBJHZX010000040">
    <property type="protein sequence ID" value="MFL0197886.1"/>
    <property type="molecule type" value="Genomic_DNA"/>
</dbReference>
<dbReference type="PROSITE" id="PS51462">
    <property type="entry name" value="NUDIX"/>
    <property type="match status" value="1"/>
</dbReference>
<gene>
    <name evidence="4" type="ORF">ACJDU8_20285</name>
</gene>
<proteinExistence type="predicted"/>
<keyword evidence="5" id="KW-1185">Reference proteome</keyword>
<comment type="caution">
    <text evidence="4">The sequence shown here is derived from an EMBL/GenBank/DDBJ whole genome shotgun (WGS) entry which is preliminary data.</text>
</comment>
<comment type="cofactor">
    <cofactor evidence="1">
        <name>Mg(2+)</name>
        <dbReference type="ChEBI" id="CHEBI:18420"/>
    </cofactor>
</comment>
<reference evidence="4 5" key="1">
    <citation type="submission" date="2024-11" db="EMBL/GenBank/DDBJ databases">
        <authorList>
            <person name="Heng Y.C."/>
            <person name="Lim A.C.H."/>
            <person name="Lee J.K.Y."/>
            <person name="Kittelmann S."/>
        </authorList>
    </citation>
    <scope>NUCLEOTIDE SEQUENCE [LARGE SCALE GENOMIC DNA]</scope>
    <source>
        <strain evidence="4 5">WILCCON 0269</strain>
    </source>
</reference>